<name>A0A913ZWC6_PATMI</name>
<dbReference type="OrthoDB" id="10157181at2759"/>
<dbReference type="PROSITE" id="PS50835">
    <property type="entry name" value="IG_LIKE"/>
    <property type="match status" value="1"/>
</dbReference>
<dbReference type="GeneID" id="119727803"/>
<organism evidence="3 4">
    <name type="scientific">Patiria miniata</name>
    <name type="common">Bat star</name>
    <name type="synonym">Asterina miniata</name>
    <dbReference type="NCBI Taxonomy" id="46514"/>
    <lineage>
        <taxon>Eukaryota</taxon>
        <taxon>Metazoa</taxon>
        <taxon>Echinodermata</taxon>
        <taxon>Eleutherozoa</taxon>
        <taxon>Asterozoa</taxon>
        <taxon>Asteroidea</taxon>
        <taxon>Valvatacea</taxon>
        <taxon>Valvatida</taxon>
        <taxon>Asterinidae</taxon>
        <taxon>Patiria</taxon>
    </lineage>
</organism>
<evidence type="ECO:0000313" key="3">
    <source>
        <dbReference type="EnsemblMetazoa" id="XP_038055824.1"/>
    </source>
</evidence>
<keyword evidence="1" id="KW-0472">Membrane</keyword>
<dbReference type="AlphaFoldDB" id="A0A913ZWC6"/>
<keyword evidence="1" id="KW-0812">Transmembrane</keyword>
<dbReference type="InterPro" id="IPR007110">
    <property type="entry name" value="Ig-like_dom"/>
</dbReference>
<sequence length="642" mass="72490">MNATCQLLVDLFKFTDQTFPKDNDTIVDETSVSLSIESENTIQCPLLPQAPTETDTTVYWSILTDKDNKFGIIFAKFANGDTMLVQEYAATHGPEGNNGLYIERFKRRDERYCCHVFEQGNDLRTACIDVTWLAVATEKRPTILDCDSAGESCEVKIEPHQDCLQLGCSINEVYPKPTLNWSYTNCKERPTFFSTSSSTENPKNRTIEVFNVQSKVYLVGLQPSFDDCSLVCTAHGEAIPDEMKPASVSITRLTETTTSQIVTSTRTCPVCNCSVWRGLFSLAMFFLVVFVLTAVLLICPKSRKFLQNHSETFRWYLEQCAEPKTEKSWRDIEHVPLEDRVCLENRGSDDVEITDANFIWNYEGQLLTEPALEIGNESGFQAITDVIGIQDGGMVVIDSKGLHRFTVEYHYRFIDLYEALGNRGHTCVAHFTDDKLLFGLQWGRVVIFDIVNEQVGNFASVYPVKDKTVQLASIVVSSLGYVFASDENGKTISVFDHEGVCLKRLDTPSIQPGSLALHVRKEALSFFVTSGEVVRKYHMYGEKKQTKINHSIHFDINKERLESKEFKPGYISVQEDKLLVVNHLDSPELLQILQLNINEGKFLHSIIARSPGIRGVKFISGDRILLYSGDSVHVFEKNDAKQ</sequence>
<feature type="transmembrane region" description="Helical" evidence="1">
    <location>
        <begin position="275"/>
        <end position="299"/>
    </location>
</feature>
<reference evidence="3" key="1">
    <citation type="submission" date="2022-11" db="UniProtKB">
        <authorList>
            <consortium name="EnsemblMetazoa"/>
        </authorList>
    </citation>
    <scope>IDENTIFICATION</scope>
</reference>
<dbReference type="Proteomes" id="UP000887568">
    <property type="component" value="Unplaced"/>
</dbReference>
<evidence type="ECO:0000256" key="1">
    <source>
        <dbReference type="SAM" id="Phobius"/>
    </source>
</evidence>
<dbReference type="Gene3D" id="2.120.10.30">
    <property type="entry name" value="TolB, C-terminal domain"/>
    <property type="match status" value="1"/>
</dbReference>
<evidence type="ECO:0000313" key="4">
    <source>
        <dbReference type="Proteomes" id="UP000887568"/>
    </source>
</evidence>
<evidence type="ECO:0000259" key="2">
    <source>
        <dbReference type="PROSITE" id="PS50835"/>
    </source>
</evidence>
<dbReference type="InterPro" id="IPR011042">
    <property type="entry name" value="6-blade_b-propeller_TolB-like"/>
</dbReference>
<keyword evidence="4" id="KW-1185">Reference proteome</keyword>
<accession>A0A913ZWC6</accession>
<dbReference type="RefSeq" id="XP_038055824.1">
    <property type="nucleotide sequence ID" value="XM_038199896.1"/>
</dbReference>
<dbReference type="SUPFAM" id="SSF63829">
    <property type="entry name" value="Calcium-dependent phosphotriesterase"/>
    <property type="match status" value="1"/>
</dbReference>
<protein>
    <recommendedName>
        <fullName evidence="2">Ig-like domain-containing protein</fullName>
    </recommendedName>
</protein>
<keyword evidence="1" id="KW-1133">Transmembrane helix</keyword>
<proteinExistence type="predicted"/>
<dbReference type="EnsemblMetazoa" id="XM_038199896.1">
    <property type="protein sequence ID" value="XP_038055824.1"/>
    <property type="gene ID" value="LOC119727803"/>
</dbReference>
<feature type="domain" description="Ig-like" evidence="2">
    <location>
        <begin position="141"/>
        <end position="249"/>
    </location>
</feature>